<dbReference type="RefSeq" id="WP_159230788.1">
    <property type="nucleotide sequence ID" value="NZ_CACSIP010000017.1"/>
</dbReference>
<evidence type="ECO:0000256" key="2">
    <source>
        <dbReference type="ARBA" id="ARBA00022679"/>
    </source>
</evidence>
<organism evidence="5 6">
    <name type="scientific">Mycolicibacterium vanbaalenii</name>
    <name type="common">Mycobacterium vanbaalenii</name>
    <dbReference type="NCBI Taxonomy" id="110539"/>
    <lineage>
        <taxon>Bacteria</taxon>
        <taxon>Bacillati</taxon>
        <taxon>Actinomycetota</taxon>
        <taxon>Actinomycetes</taxon>
        <taxon>Mycobacteriales</taxon>
        <taxon>Mycobacteriaceae</taxon>
        <taxon>Mycolicibacterium</taxon>
    </lineage>
</organism>
<evidence type="ECO:0000313" key="5">
    <source>
        <dbReference type="EMBL" id="CAA0119710.1"/>
    </source>
</evidence>
<name>A0A5S9QL96_MYCVN</name>
<sequence length="190" mass="20254">MSDEDRVRWDRRYADRGSVTVDDVALPAVFQPFAQEFPTAGRALDLACGGGGAAVWLAQRGMDVWAVDVSPVAIAQARELAEQCGVAAHCHFEVCDLDHGLPSGLSADVVICNMFRDSRLDRSVIERLSPGGLLAVSALSEVGASPGPFRVTSGELRQAYRALEVIATEEAHGQAWLLARAGPDDSPAPR</sequence>
<dbReference type="Pfam" id="PF13649">
    <property type="entry name" value="Methyltransf_25"/>
    <property type="match status" value="1"/>
</dbReference>
<proteinExistence type="predicted"/>
<evidence type="ECO:0000313" key="6">
    <source>
        <dbReference type="Proteomes" id="UP000430146"/>
    </source>
</evidence>
<protein>
    <submittedName>
        <fullName evidence="5">Tellurite methyltransferase</fullName>
        <ecNumber evidence="5">2.1.1.265</ecNumber>
    </submittedName>
</protein>
<dbReference type="SUPFAM" id="SSF53335">
    <property type="entry name" value="S-adenosyl-L-methionine-dependent methyltransferases"/>
    <property type="match status" value="1"/>
</dbReference>
<dbReference type="InterPro" id="IPR029063">
    <property type="entry name" value="SAM-dependent_MTases_sf"/>
</dbReference>
<dbReference type="CDD" id="cd02440">
    <property type="entry name" value="AdoMet_MTases"/>
    <property type="match status" value="1"/>
</dbReference>
<dbReference type="EC" id="2.1.1.265" evidence="5"/>
<dbReference type="Gene3D" id="3.40.50.150">
    <property type="entry name" value="Vaccinia Virus protein VP39"/>
    <property type="match status" value="1"/>
</dbReference>
<keyword evidence="1 5" id="KW-0489">Methyltransferase</keyword>
<dbReference type="Proteomes" id="UP000430146">
    <property type="component" value="Unassembled WGS sequence"/>
</dbReference>
<dbReference type="AlphaFoldDB" id="A0A5S9QL96"/>
<dbReference type="OrthoDB" id="9786503at2"/>
<dbReference type="InterPro" id="IPR041698">
    <property type="entry name" value="Methyltransf_25"/>
</dbReference>
<feature type="domain" description="Methyltransferase" evidence="4">
    <location>
        <begin position="44"/>
        <end position="131"/>
    </location>
</feature>
<gene>
    <name evidence="5" type="primary">tehB</name>
    <name evidence="5" type="ORF">AELLOGFF_04173</name>
</gene>
<evidence type="ECO:0000256" key="1">
    <source>
        <dbReference type="ARBA" id="ARBA00022603"/>
    </source>
</evidence>
<dbReference type="PANTHER" id="PTHR43464:SF19">
    <property type="entry name" value="UBIQUINONE BIOSYNTHESIS O-METHYLTRANSFERASE, MITOCHONDRIAL"/>
    <property type="match status" value="1"/>
</dbReference>
<reference evidence="5 6" key="1">
    <citation type="submission" date="2019-11" db="EMBL/GenBank/DDBJ databases">
        <authorList>
            <person name="Holert J."/>
        </authorList>
    </citation>
    <scope>NUCLEOTIDE SEQUENCE [LARGE SCALE GENOMIC DNA]</scope>
    <source>
        <strain evidence="5">BC8_1</strain>
    </source>
</reference>
<keyword evidence="2 5" id="KW-0808">Transferase</keyword>
<evidence type="ECO:0000256" key="3">
    <source>
        <dbReference type="ARBA" id="ARBA00022691"/>
    </source>
</evidence>
<evidence type="ECO:0000259" key="4">
    <source>
        <dbReference type="Pfam" id="PF13649"/>
    </source>
</evidence>
<dbReference type="PANTHER" id="PTHR43464">
    <property type="entry name" value="METHYLTRANSFERASE"/>
    <property type="match status" value="1"/>
</dbReference>
<keyword evidence="3" id="KW-0949">S-adenosyl-L-methionine</keyword>
<dbReference type="GO" id="GO:0008168">
    <property type="term" value="F:methyltransferase activity"/>
    <property type="evidence" value="ECO:0007669"/>
    <property type="project" value="UniProtKB-KW"/>
</dbReference>
<dbReference type="EMBL" id="CACSIP010000017">
    <property type="protein sequence ID" value="CAA0119710.1"/>
    <property type="molecule type" value="Genomic_DNA"/>
</dbReference>
<accession>A0A5S9QL96</accession>
<dbReference type="GO" id="GO:0032259">
    <property type="term" value="P:methylation"/>
    <property type="evidence" value="ECO:0007669"/>
    <property type="project" value="UniProtKB-KW"/>
</dbReference>
<keyword evidence="6" id="KW-1185">Reference proteome</keyword>